<dbReference type="InterPro" id="IPR050261">
    <property type="entry name" value="FrsA_esterase"/>
</dbReference>
<dbReference type="Gene3D" id="3.40.50.1820">
    <property type="entry name" value="alpha/beta hydrolase"/>
    <property type="match status" value="1"/>
</dbReference>
<feature type="compositionally biased region" description="Basic and acidic residues" evidence="2">
    <location>
        <begin position="9"/>
        <end position="21"/>
    </location>
</feature>
<dbReference type="AlphaFoldDB" id="A0A848L0M6"/>
<dbReference type="Gene3D" id="1.20.1440.110">
    <property type="entry name" value="acylaminoacyl peptidase"/>
    <property type="match status" value="1"/>
</dbReference>
<protein>
    <submittedName>
        <fullName evidence="4">Alpha/beta fold hydrolase</fullName>
    </submittedName>
</protein>
<dbReference type="Proteomes" id="UP000550729">
    <property type="component" value="Unassembled WGS sequence"/>
</dbReference>
<dbReference type="PANTHER" id="PTHR22946:SF12">
    <property type="entry name" value="CONIDIAL PIGMENT BIOSYNTHESIS PROTEIN AYG1 (AFU_ORTHOLOGUE AFUA_2G17550)"/>
    <property type="match status" value="1"/>
</dbReference>
<evidence type="ECO:0000256" key="1">
    <source>
        <dbReference type="ARBA" id="ARBA00038115"/>
    </source>
</evidence>
<name>A0A848L0M6_9ACTN</name>
<dbReference type="SUPFAM" id="SSF53474">
    <property type="entry name" value="alpha/beta-Hydrolases"/>
    <property type="match status" value="1"/>
</dbReference>
<dbReference type="PANTHER" id="PTHR22946">
    <property type="entry name" value="DIENELACTONE HYDROLASE DOMAIN-CONTAINING PROTEIN-RELATED"/>
    <property type="match status" value="1"/>
</dbReference>
<reference evidence="4 5" key="1">
    <citation type="submission" date="2020-04" db="EMBL/GenBank/DDBJ databases">
        <title>Gordonia sp. nov. TBRC 11910.</title>
        <authorList>
            <person name="Suriyachadkun C."/>
        </authorList>
    </citation>
    <scope>NUCLEOTIDE SEQUENCE [LARGE SCALE GENOMIC DNA]</scope>
    <source>
        <strain evidence="4 5">TBRC 11910</strain>
    </source>
</reference>
<keyword evidence="4" id="KW-0378">Hydrolase</keyword>
<evidence type="ECO:0000313" key="4">
    <source>
        <dbReference type="EMBL" id="NMO04510.1"/>
    </source>
</evidence>
<accession>A0A848L0M6</accession>
<dbReference type="Pfam" id="PF12697">
    <property type="entry name" value="Abhydrolase_6"/>
    <property type="match status" value="1"/>
</dbReference>
<keyword evidence="5" id="KW-1185">Reference proteome</keyword>
<dbReference type="RefSeq" id="WP_170197013.1">
    <property type="nucleotide sequence ID" value="NZ_JABBNB010000036.1"/>
</dbReference>
<dbReference type="EMBL" id="JABBNB010000036">
    <property type="protein sequence ID" value="NMO04510.1"/>
    <property type="molecule type" value="Genomic_DNA"/>
</dbReference>
<sequence length="368" mass="40270">MTSDDGGAADDRPESPSEAEKLRFTQVLAMPVTRMLDYGMDPWDANQLSNSDSGTPWDTAASELARTQVVRAQDAVQQGSIITAAACLRRATAAFNFAQMAFNSDTDRKRNLYQSLVDSYSAAAELDTHRVLVERLQIPHRDSHCVGWLVRPAADRVADGVVVIVGGQSGWGSAYHRQAEALADRGLATLLLEAPGQGETRIFNGLYLDRSVDSAFQAALDVLADRDDLTPRFGVWGNSFGGLLAARAAVADCRFTACCVNGAEIDPRPSQFRTAREQAMALTGTYDDEELARTLESVWLDPMTDSMDASLLVLHGAADPLQTLDAATAFMTLSEDANIRVWEDGEHTIYNHSAERTEFVADWFRRKM</sequence>
<evidence type="ECO:0000313" key="5">
    <source>
        <dbReference type="Proteomes" id="UP000550729"/>
    </source>
</evidence>
<evidence type="ECO:0000259" key="3">
    <source>
        <dbReference type="Pfam" id="PF12697"/>
    </source>
</evidence>
<comment type="similarity">
    <text evidence="1">Belongs to the AB hydrolase superfamily. FUS2 hydrolase family.</text>
</comment>
<comment type="caution">
    <text evidence="4">The sequence shown here is derived from an EMBL/GenBank/DDBJ whole genome shotgun (WGS) entry which is preliminary data.</text>
</comment>
<proteinExistence type="inferred from homology"/>
<organism evidence="4 5">
    <name type="scientific">Gordonia asplenii</name>
    <dbReference type="NCBI Taxonomy" id="2725283"/>
    <lineage>
        <taxon>Bacteria</taxon>
        <taxon>Bacillati</taxon>
        <taxon>Actinomycetota</taxon>
        <taxon>Actinomycetes</taxon>
        <taxon>Mycobacteriales</taxon>
        <taxon>Gordoniaceae</taxon>
        <taxon>Gordonia</taxon>
    </lineage>
</organism>
<dbReference type="InterPro" id="IPR000073">
    <property type="entry name" value="AB_hydrolase_1"/>
</dbReference>
<dbReference type="InterPro" id="IPR029058">
    <property type="entry name" value="AB_hydrolase_fold"/>
</dbReference>
<evidence type="ECO:0000256" key="2">
    <source>
        <dbReference type="SAM" id="MobiDB-lite"/>
    </source>
</evidence>
<feature type="domain" description="AB hydrolase-1" evidence="3">
    <location>
        <begin position="167"/>
        <end position="326"/>
    </location>
</feature>
<feature type="region of interest" description="Disordered" evidence="2">
    <location>
        <begin position="1"/>
        <end position="21"/>
    </location>
</feature>
<dbReference type="GO" id="GO:0016787">
    <property type="term" value="F:hydrolase activity"/>
    <property type="evidence" value="ECO:0007669"/>
    <property type="project" value="UniProtKB-KW"/>
</dbReference>
<gene>
    <name evidence="4" type="ORF">HH308_25145</name>
</gene>